<reference evidence="2 3" key="1">
    <citation type="submission" date="2020-08" db="EMBL/GenBank/DDBJ databases">
        <title>Genomic Encyclopedia of Type Strains, Phase IV (KMG-IV): sequencing the most valuable type-strain genomes for metagenomic binning, comparative biology and taxonomic classification.</title>
        <authorList>
            <person name="Goeker M."/>
        </authorList>
    </citation>
    <scope>NUCLEOTIDE SEQUENCE [LARGE SCALE GENOMIC DNA]</scope>
    <source>
        <strain evidence="2 3">DSM 15895</strain>
    </source>
</reference>
<dbReference type="Pfam" id="PF10282">
    <property type="entry name" value="Lactonase"/>
    <property type="match status" value="1"/>
</dbReference>
<dbReference type="InterPro" id="IPR015943">
    <property type="entry name" value="WD40/YVTN_repeat-like_dom_sf"/>
</dbReference>
<organism evidence="2 3">
    <name type="scientific">Planococcus koreensis</name>
    <dbReference type="NCBI Taxonomy" id="112331"/>
    <lineage>
        <taxon>Bacteria</taxon>
        <taxon>Bacillati</taxon>
        <taxon>Bacillota</taxon>
        <taxon>Bacilli</taxon>
        <taxon>Bacillales</taxon>
        <taxon>Caryophanaceae</taxon>
        <taxon>Planococcus</taxon>
    </lineage>
</organism>
<dbReference type="RefSeq" id="WP_135503350.1">
    <property type="nucleotide sequence ID" value="NZ_JACHHE010000008.1"/>
</dbReference>
<dbReference type="PANTHER" id="PTHR30344:SF1">
    <property type="entry name" value="6-PHOSPHOGLUCONOLACTONASE"/>
    <property type="match status" value="1"/>
</dbReference>
<dbReference type="GO" id="GO:0017057">
    <property type="term" value="F:6-phosphogluconolactonase activity"/>
    <property type="evidence" value="ECO:0007669"/>
    <property type="project" value="UniProtKB-EC"/>
</dbReference>
<accession>A0A7W8CW80</accession>
<dbReference type="SUPFAM" id="SSF51004">
    <property type="entry name" value="C-terminal (heme d1) domain of cytochrome cd1-nitrite reductase"/>
    <property type="match status" value="1"/>
</dbReference>
<evidence type="ECO:0000313" key="2">
    <source>
        <dbReference type="EMBL" id="MBB5181352.1"/>
    </source>
</evidence>
<dbReference type="AlphaFoldDB" id="A0A7W8CW80"/>
<keyword evidence="2" id="KW-0378">Hydrolase</keyword>
<protein>
    <submittedName>
        <fullName evidence="2">6-phosphogluconolactonase</fullName>
        <ecNumber evidence="2">3.1.1.31</ecNumber>
    </submittedName>
</protein>
<comment type="caution">
    <text evidence="2">The sequence shown here is derived from an EMBL/GenBank/DDBJ whole genome shotgun (WGS) entry which is preliminary data.</text>
</comment>
<proteinExistence type="inferred from homology"/>
<name>A0A7W8CW80_9BACL</name>
<evidence type="ECO:0000256" key="1">
    <source>
        <dbReference type="ARBA" id="ARBA00005564"/>
    </source>
</evidence>
<comment type="similarity">
    <text evidence="1">Belongs to the cycloisomerase 2 family.</text>
</comment>
<dbReference type="InterPro" id="IPR011048">
    <property type="entry name" value="Haem_d1_sf"/>
</dbReference>
<dbReference type="PANTHER" id="PTHR30344">
    <property type="entry name" value="6-PHOSPHOGLUCONOLACTONASE-RELATED"/>
    <property type="match status" value="1"/>
</dbReference>
<dbReference type="EC" id="3.1.1.31" evidence="2"/>
<dbReference type="InterPro" id="IPR019405">
    <property type="entry name" value="Lactonase_7-beta_prop"/>
</dbReference>
<dbReference type="InterPro" id="IPR050282">
    <property type="entry name" value="Cycloisomerase_2"/>
</dbReference>
<keyword evidence="3" id="KW-1185">Reference proteome</keyword>
<evidence type="ECO:0000313" key="3">
    <source>
        <dbReference type="Proteomes" id="UP000525923"/>
    </source>
</evidence>
<dbReference type="OrthoDB" id="9790815at2"/>
<dbReference type="EMBL" id="JACHHE010000008">
    <property type="protein sequence ID" value="MBB5181352.1"/>
    <property type="molecule type" value="Genomic_DNA"/>
</dbReference>
<dbReference type="Gene3D" id="2.130.10.10">
    <property type="entry name" value="YVTN repeat-like/Quinoprotein amine dehydrogenase"/>
    <property type="match status" value="1"/>
</dbReference>
<dbReference type="Proteomes" id="UP000525923">
    <property type="component" value="Unassembled WGS sequence"/>
</dbReference>
<sequence length="346" mass="37066">MQYFLTGSYSRADEPGIKLWQFNPADGSLMEKTGARGVERPSYLAFHPAGELFIACSETDDGELVSWRFGLVAETLTEISRQPSNGAHPAHAVVDESGKWLLSVNYSGGNVNVFPLDEDGVIGALADSAAHEGTGPDEHRQDAAHPHSVSQIPGTQLFLVPDLGIDKIHIYKMDLQNGKLEYQRVIESAPGAGPRHVAFHPSLKVFYLLEELSSTLAVYGISEGAGIDKLQILSLVPEGWHGQNTSAEVAVSENGKFLYASNRGHDSIAAFSIKDDGTLNALGFAETGGQGPRHFALAPGAEWLIAANEKSGSLTVLKIDNAGMPKFDGKAVRTKVPVCVKYAGTR</sequence>
<gene>
    <name evidence="2" type="ORF">HNQ44_002817</name>
</gene>